<dbReference type="RefSeq" id="WP_168523041.1">
    <property type="nucleotide sequence ID" value="NZ_JAAXLS010000068.1"/>
</dbReference>
<sequence length="362" mass="38813">MTPRLRAALDDIPVYRAGEALAGLTKLSSNENPFPPLPGVLDRAVAAAAEMHRYPDLSAAELIGELAKRLGVPEDHLAVGTGSVGVLQQIVQTVAQPGDEVVYPWRSFEAYPIVVRICGAATVAVPLAAGARLDLRALAAAVTDRTKLVLVCSPNNPTGPAVRREEFAAFLDAVPEDVLVVFDEAYVEFVRDDHAADGLDFLATHPNLCLLRTFSKAYGLAGLRVGYAVAHPTVAEAIRKCAVPFGVSSIAQHAAIESLRRQDAMRARVDAVVAQRRRVREALLRQGWAVPDTEANFVWLPTGVQTPAFAAECRRAGLLVRPFAAEGCRVTIGEPEDNDAFLETAGRWFDGRRRVAGTAGPA</sequence>
<name>A0ABX1JGA9_9PSEU</name>
<accession>A0ABX1JGA9</accession>
<comment type="function">
    <text evidence="7">Aminotransferase that catalyzes the conversion of aromatic amino acids and 2-oxoglutarate into corresponding aromatic oxo acids and L-glutamate.</text>
</comment>
<evidence type="ECO:0000256" key="6">
    <source>
        <dbReference type="ARBA" id="ARBA00023194"/>
    </source>
</evidence>
<dbReference type="InterPro" id="IPR001917">
    <property type="entry name" value="Aminotrans_II_pyridoxalP_BS"/>
</dbReference>
<comment type="catalytic activity">
    <reaction evidence="7">
        <text>an aromatic L-alpha-amino acid + 2-oxoglutarate = an aromatic oxo-acid + L-glutamate</text>
        <dbReference type="Rhea" id="RHEA:17533"/>
        <dbReference type="ChEBI" id="CHEBI:16810"/>
        <dbReference type="ChEBI" id="CHEBI:29985"/>
        <dbReference type="ChEBI" id="CHEBI:73309"/>
        <dbReference type="ChEBI" id="CHEBI:84824"/>
        <dbReference type="EC" id="2.6.1.57"/>
    </reaction>
</comment>
<dbReference type="NCBIfam" id="TIGR01141">
    <property type="entry name" value="hisC"/>
    <property type="match status" value="1"/>
</dbReference>
<dbReference type="EC" id="2.6.1.57" evidence="7"/>
<evidence type="ECO:0000256" key="1">
    <source>
        <dbReference type="ARBA" id="ARBA00001933"/>
    </source>
</evidence>
<reference evidence="9 10" key="1">
    <citation type="submission" date="2020-04" db="EMBL/GenBank/DDBJ databases">
        <title>Novel species.</title>
        <authorList>
            <person name="Teo W.F.A."/>
            <person name="Lipun K."/>
            <person name="Srisuk N."/>
            <person name="Duangmal K."/>
        </authorList>
    </citation>
    <scope>NUCLEOTIDE SEQUENCE [LARGE SCALE GENOMIC DNA]</scope>
    <source>
        <strain evidence="9 10">K13G38</strain>
    </source>
</reference>
<proteinExistence type="inferred from homology"/>
<keyword evidence="6" id="KW-0045">Antibiotic biosynthesis</keyword>
<keyword evidence="10" id="KW-1185">Reference proteome</keyword>
<comment type="cofactor">
    <cofactor evidence="1 7">
        <name>pyridoxal 5'-phosphate</name>
        <dbReference type="ChEBI" id="CHEBI:597326"/>
    </cofactor>
</comment>
<dbReference type="CDD" id="cd00609">
    <property type="entry name" value="AAT_like"/>
    <property type="match status" value="1"/>
</dbReference>
<evidence type="ECO:0000256" key="2">
    <source>
        <dbReference type="ARBA" id="ARBA00011738"/>
    </source>
</evidence>
<evidence type="ECO:0000259" key="8">
    <source>
        <dbReference type="Pfam" id="PF00155"/>
    </source>
</evidence>
<dbReference type="Gene3D" id="3.90.1150.10">
    <property type="entry name" value="Aspartate Aminotransferase, domain 1"/>
    <property type="match status" value="1"/>
</dbReference>
<evidence type="ECO:0000313" key="10">
    <source>
        <dbReference type="Proteomes" id="UP000715441"/>
    </source>
</evidence>
<dbReference type="EMBL" id="JAAXLS010000068">
    <property type="protein sequence ID" value="NKQ58832.1"/>
    <property type="molecule type" value="Genomic_DNA"/>
</dbReference>
<evidence type="ECO:0000256" key="3">
    <source>
        <dbReference type="ARBA" id="ARBA00022576"/>
    </source>
</evidence>
<feature type="modified residue" description="N6-(pyridoxal phosphate)lysine" evidence="7">
    <location>
        <position position="216"/>
    </location>
</feature>
<dbReference type="PANTHER" id="PTHR43643:SF3">
    <property type="entry name" value="HISTIDINOL-PHOSPHATE AMINOTRANSFERASE"/>
    <property type="match status" value="1"/>
</dbReference>
<keyword evidence="5 7" id="KW-0663">Pyridoxal phosphate</keyword>
<dbReference type="InterPro" id="IPR005861">
    <property type="entry name" value="HisP_aminotrans"/>
</dbReference>
<dbReference type="PROSITE" id="PS00599">
    <property type="entry name" value="AA_TRANSFER_CLASS_2"/>
    <property type="match status" value="1"/>
</dbReference>
<dbReference type="HAMAP" id="MF_01023">
    <property type="entry name" value="HisC_aminotrans_2"/>
    <property type="match status" value="1"/>
</dbReference>
<dbReference type="GO" id="GO:0004400">
    <property type="term" value="F:histidinol-phosphate transaminase activity"/>
    <property type="evidence" value="ECO:0007669"/>
    <property type="project" value="UniProtKB-EC"/>
</dbReference>
<dbReference type="Gene3D" id="3.40.640.10">
    <property type="entry name" value="Type I PLP-dependent aspartate aminotransferase-like (Major domain)"/>
    <property type="match status" value="1"/>
</dbReference>
<dbReference type="HAMAP" id="MF_01513">
    <property type="entry name" value="Phe_aminotrans_2"/>
    <property type="match status" value="1"/>
</dbReference>
<keyword evidence="3 7" id="KW-0032">Aminotransferase</keyword>
<dbReference type="InterPro" id="IPR015424">
    <property type="entry name" value="PyrdxlP-dep_Trfase"/>
</dbReference>
<feature type="domain" description="Aminotransferase class I/classII large" evidence="8">
    <location>
        <begin position="24"/>
        <end position="343"/>
    </location>
</feature>
<comment type="caution">
    <text evidence="9">The sequence shown here is derived from an EMBL/GenBank/DDBJ whole genome shotgun (WGS) entry which is preliminary data.</text>
</comment>
<dbReference type="InterPro" id="IPR015422">
    <property type="entry name" value="PyrdxlP-dep_Trfase_small"/>
</dbReference>
<dbReference type="NCBIfam" id="NF002878">
    <property type="entry name" value="PRK03321.1"/>
    <property type="match status" value="1"/>
</dbReference>
<evidence type="ECO:0000256" key="7">
    <source>
        <dbReference type="HAMAP-Rule" id="MF_01513"/>
    </source>
</evidence>
<evidence type="ECO:0000313" key="9">
    <source>
        <dbReference type="EMBL" id="NKQ58832.1"/>
    </source>
</evidence>
<dbReference type="Pfam" id="PF00155">
    <property type="entry name" value="Aminotran_1_2"/>
    <property type="match status" value="1"/>
</dbReference>
<gene>
    <name evidence="9" type="primary">hisC</name>
    <name evidence="7" type="synonym">pat</name>
    <name evidence="9" type="ORF">HFP15_38920</name>
</gene>
<dbReference type="InterPro" id="IPR004839">
    <property type="entry name" value="Aminotransferase_I/II_large"/>
</dbReference>
<keyword evidence="4 7" id="KW-0808">Transferase</keyword>
<protein>
    <recommendedName>
        <fullName evidence="7">Aromatic amino acid aminotransferase</fullName>
        <shortName evidence="7">ArAT</shortName>
        <ecNumber evidence="7">2.6.1.57</ecNumber>
    </recommendedName>
</protein>
<comment type="subunit">
    <text evidence="2 7">Homodimer.</text>
</comment>
<dbReference type="PANTHER" id="PTHR43643">
    <property type="entry name" value="HISTIDINOL-PHOSPHATE AMINOTRANSFERASE 2"/>
    <property type="match status" value="1"/>
</dbReference>
<dbReference type="Proteomes" id="UP000715441">
    <property type="component" value="Unassembled WGS sequence"/>
</dbReference>
<dbReference type="SUPFAM" id="SSF53383">
    <property type="entry name" value="PLP-dependent transferases"/>
    <property type="match status" value="1"/>
</dbReference>
<evidence type="ECO:0000256" key="4">
    <source>
        <dbReference type="ARBA" id="ARBA00022679"/>
    </source>
</evidence>
<comment type="similarity">
    <text evidence="7">Belongs to the class-II pyridoxal-phosphate-dependent aminotransferase family.</text>
</comment>
<dbReference type="InterPro" id="IPR015421">
    <property type="entry name" value="PyrdxlP-dep_Trfase_major"/>
</dbReference>
<evidence type="ECO:0000256" key="5">
    <source>
        <dbReference type="ARBA" id="ARBA00022898"/>
    </source>
</evidence>
<dbReference type="InterPro" id="IPR050106">
    <property type="entry name" value="HistidinolP_aminotransfase"/>
</dbReference>
<dbReference type="InterPro" id="IPR024892">
    <property type="entry name" value="ArAT"/>
</dbReference>
<organism evidence="9 10">
    <name type="scientific">Amycolatopsis acididurans</name>
    <dbReference type="NCBI Taxonomy" id="2724524"/>
    <lineage>
        <taxon>Bacteria</taxon>
        <taxon>Bacillati</taxon>
        <taxon>Actinomycetota</taxon>
        <taxon>Actinomycetes</taxon>
        <taxon>Pseudonocardiales</taxon>
        <taxon>Pseudonocardiaceae</taxon>
        <taxon>Amycolatopsis</taxon>
    </lineage>
</organism>